<dbReference type="InterPro" id="IPR010921">
    <property type="entry name" value="Trp_repressor/repl_initiator"/>
</dbReference>
<name>A0A0G0PZX4_9BACT</name>
<dbReference type="PANTHER" id="PTHR40080:SF1">
    <property type="entry name" value="TRPR-LIKE PROTEIN YERC_YECD"/>
    <property type="match status" value="1"/>
</dbReference>
<evidence type="ECO:0008006" key="3">
    <source>
        <dbReference type="Google" id="ProtNLM"/>
    </source>
</evidence>
<comment type="caution">
    <text evidence="1">The sequence shown here is derived from an EMBL/GenBank/DDBJ whole genome shotgun (WGS) entry which is preliminary data.</text>
</comment>
<gene>
    <name evidence="1" type="ORF">UT63_C0095G0002</name>
</gene>
<dbReference type="InterPro" id="IPR038116">
    <property type="entry name" value="TrpR-like_sf"/>
</dbReference>
<organism evidence="1 2">
    <name type="scientific">Candidatus Gottesmanbacteria bacterium GW2011_GWC2_39_8</name>
    <dbReference type="NCBI Taxonomy" id="1618450"/>
    <lineage>
        <taxon>Bacteria</taxon>
        <taxon>Candidatus Gottesmaniibacteriota</taxon>
    </lineage>
</organism>
<dbReference type="Pfam" id="PF01371">
    <property type="entry name" value="Trp_repressor"/>
    <property type="match status" value="1"/>
</dbReference>
<dbReference type="AlphaFoldDB" id="A0A0G0PZX4"/>
<evidence type="ECO:0000313" key="2">
    <source>
        <dbReference type="Proteomes" id="UP000034539"/>
    </source>
</evidence>
<protein>
    <recommendedName>
        <fullName evidence="3">TrpR like protein, YerC/YecD</fullName>
    </recommendedName>
</protein>
<dbReference type="Proteomes" id="UP000034539">
    <property type="component" value="Unassembled WGS sequence"/>
</dbReference>
<dbReference type="NCBIfam" id="TIGR02531">
    <property type="entry name" value="yecD_yerC"/>
    <property type="match status" value="1"/>
</dbReference>
<reference evidence="1 2" key="1">
    <citation type="journal article" date="2015" name="Nature">
        <title>rRNA introns, odd ribosomes, and small enigmatic genomes across a large radiation of phyla.</title>
        <authorList>
            <person name="Brown C.T."/>
            <person name="Hug L.A."/>
            <person name="Thomas B.C."/>
            <person name="Sharon I."/>
            <person name="Castelle C.J."/>
            <person name="Singh A."/>
            <person name="Wilkins M.J."/>
            <person name="Williams K.H."/>
            <person name="Banfield J.F."/>
        </authorList>
    </citation>
    <scope>NUCLEOTIDE SEQUENCE [LARGE SCALE GENOMIC DNA]</scope>
</reference>
<dbReference type="GO" id="GO:0043565">
    <property type="term" value="F:sequence-specific DNA binding"/>
    <property type="evidence" value="ECO:0007669"/>
    <property type="project" value="InterPro"/>
</dbReference>
<dbReference type="GO" id="GO:0003700">
    <property type="term" value="F:DNA-binding transcription factor activity"/>
    <property type="evidence" value="ECO:0007669"/>
    <property type="project" value="InterPro"/>
</dbReference>
<dbReference type="Gene3D" id="1.10.1270.10">
    <property type="entry name" value="TrpR-like"/>
    <property type="match status" value="1"/>
</dbReference>
<dbReference type="InterPro" id="IPR000831">
    <property type="entry name" value="Trp_repress"/>
</dbReference>
<dbReference type="EMBL" id="LBXN01000095">
    <property type="protein sequence ID" value="KKR30651.1"/>
    <property type="molecule type" value="Genomic_DNA"/>
</dbReference>
<evidence type="ECO:0000313" key="1">
    <source>
        <dbReference type="EMBL" id="KKR30651.1"/>
    </source>
</evidence>
<sequence length="157" mass="18008">MTKLSRYLPDPEHMGIFIDNFWNAITSLENKEEAKAFLKDLLSHTETKMLAKRIQVIKMLLEGYDYKSIQGYVKVTSTTISYLNNKLSSGGEGMKKVAERLIRIEKVNKDKYFKTPLLPHSSKSIDPLIDSALDAIGNEFKKRKKRSTIQVKPFVPK</sequence>
<accession>A0A0G0PZX4</accession>
<dbReference type="SUPFAM" id="SSF48295">
    <property type="entry name" value="TrpR-like"/>
    <property type="match status" value="1"/>
</dbReference>
<dbReference type="InterPro" id="IPR013368">
    <property type="entry name" value="YecD_YerC"/>
</dbReference>
<dbReference type="PANTHER" id="PTHR40080">
    <property type="entry name" value="LMO1763 PROTEIN"/>
    <property type="match status" value="1"/>
</dbReference>
<proteinExistence type="predicted"/>